<gene>
    <name evidence="19" type="ORF">BLS_000312</name>
    <name evidence="21" type="ORF">EG327_000456</name>
    <name evidence="20" type="ORF">EG328_001442</name>
</gene>
<evidence type="ECO:0000256" key="1">
    <source>
        <dbReference type="ARBA" id="ARBA00004406"/>
    </source>
</evidence>
<dbReference type="Pfam" id="PF01073">
    <property type="entry name" value="3Beta_HSD"/>
    <property type="match status" value="1"/>
</dbReference>
<feature type="domain" description="3-beta hydroxysteroid dehydrogenase/isomerase" evidence="18">
    <location>
        <begin position="11"/>
        <end position="279"/>
    </location>
</feature>
<evidence type="ECO:0000313" key="20">
    <source>
        <dbReference type="EMBL" id="KAE9978532.1"/>
    </source>
</evidence>
<keyword evidence="7" id="KW-0520">NAD</keyword>
<dbReference type="Proteomes" id="UP000433883">
    <property type="component" value="Unassembled WGS sequence"/>
</dbReference>
<dbReference type="GO" id="GO:0000252">
    <property type="term" value="F:3-beta-hydroxysteroid dehydrogenase [NAD(P)+]/C4-decarboxylase activity"/>
    <property type="evidence" value="ECO:0007669"/>
    <property type="project" value="UniProtKB-ARBA"/>
</dbReference>
<keyword evidence="23" id="KW-1185">Reference proteome</keyword>
<dbReference type="GO" id="GO:0006696">
    <property type="term" value="P:ergosterol biosynthetic process"/>
    <property type="evidence" value="ECO:0007669"/>
    <property type="project" value="UniProtKB-ARBA"/>
</dbReference>
<evidence type="ECO:0000256" key="9">
    <source>
        <dbReference type="ARBA" id="ARBA00023136"/>
    </source>
</evidence>
<dbReference type="PANTHER" id="PTHR43000">
    <property type="entry name" value="DTDP-D-GLUCOSE 4,6-DEHYDRATASE-RELATED"/>
    <property type="match status" value="1"/>
</dbReference>
<dbReference type="FunFam" id="3.40.50.720:FF:000346">
    <property type="entry name" value="C-3 sterol dehydrogenase/C-4 decarboxylase"/>
    <property type="match status" value="1"/>
</dbReference>
<keyword evidence="9 17" id="KW-0472">Membrane</keyword>
<sequence length="373" mass="41209">MSNQDDLGHVIVIGGCGFVGHHIVSLLLSRHPKTTVSTLDLRTSRNRIANPNAFYYDCDITNLEALQQLFTKLKPNAVIHTASPVAFGIPPSLMLKVNVDGTNNLLKAAQDVGVKAFVFTSSASVIMDAENDLVNADERWPVIVGNAQPEYYTHTKGLAELAVLKANRSTDGFLTCAIRPAGIFGPGDVQMLPGLLQASRKGQSKFQLGPNTNLFDFTYVENIAHGHLLALVRLLHTSKLTMAPLDHERVDGEAFFITNDSPVYFWDMARRVWKEAGDQNALNPAAIWVLGTQFALTIATIMEWVLWIFGKAPNLNRAKVRYSVMTRYYSVDKAKTRLGYAPIVELEEGIRRGVKAMLENEAQQKSLGEKKGE</sequence>
<keyword evidence="17" id="KW-1133">Transmembrane helix</keyword>
<keyword evidence="6" id="KW-0560">Oxidoreductase</keyword>
<keyword evidence="5" id="KW-0752">Steroid biosynthesis</keyword>
<evidence type="ECO:0000256" key="8">
    <source>
        <dbReference type="ARBA" id="ARBA00023098"/>
    </source>
</evidence>
<organism evidence="20 22">
    <name type="scientific">Venturia inaequalis</name>
    <name type="common">Apple scab fungus</name>
    <dbReference type="NCBI Taxonomy" id="5025"/>
    <lineage>
        <taxon>Eukaryota</taxon>
        <taxon>Fungi</taxon>
        <taxon>Dikarya</taxon>
        <taxon>Ascomycota</taxon>
        <taxon>Pezizomycotina</taxon>
        <taxon>Dothideomycetes</taxon>
        <taxon>Pleosporomycetidae</taxon>
        <taxon>Venturiales</taxon>
        <taxon>Venturiaceae</taxon>
        <taxon>Venturia</taxon>
    </lineage>
</organism>
<comment type="similarity">
    <text evidence="2">Belongs to the 3-beta-HSD family.</text>
</comment>
<evidence type="ECO:0000313" key="22">
    <source>
        <dbReference type="Proteomes" id="UP000447873"/>
    </source>
</evidence>
<accession>A0A8H3UZX2</accession>
<comment type="subunit">
    <text evidence="10">Heterotetramer of ERG25, ERG26, ERG27 and ERG28. ERG28 acts as a scaffold to tether ERG27 and other 4,4-demethylation-related enzymes, forming a demethylation enzyme complex, in the endoplasmic reticulum.</text>
</comment>
<dbReference type="EMBL" id="WNWR01000109">
    <property type="protein sequence ID" value="KAE9991099.1"/>
    <property type="molecule type" value="Genomic_DNA"/>
</dbReference>
<evidence type="ECO:0000256" key="10">
    <source>
        <dbReference type="ARBA" id="ARBA00046995"/>
    </source>
</evidence>
<evidence type="ECO:0000256" key="11">
    <source>
        <dbReference type="ARBA" id="ARBA00067470"/>
    </source>
</evidence>
<dbReference type="EMBL" id="WNWQ01001048">
    <property type="protein sequence ID" value="KAE9962439.1"/>
    <property type="molecule type" value="Genomic_DNA"/>
</dbReference>
<evidence type="ECO:0000256" key="5">
    <source>
        <dbReference type="ARBA" id="ARBA00022955"/>
    </source>
</evidence>
<protein>
    <recommendedName>
        <fullName evidence="12">Sterol-4-alpha-carboxylate 3-dehydrogenase ERG26, decarboxylating</fullName>
    </recommendedName>
    <alternativeName>
        <fullName evidence="15 16">C-3 Sterol dehydrogenase ERG26</fullName>
    </alternativeName>
    <alternativeName>
        <fullName evidence="13 14">C-4 decarboxylase ERG26</fullName>
    </alternativeName>
    <alternativeName>
        <fullName evidence="11">Sterol-4-alpha-carboxylate 3-dehydrogenase erg26, decarboxylating</fullName>
    </alternativeName>
</protein>
<feature type="transmembrane region" description="Helical" evidence="17">
    <location>
        <begin position="285"/>
        <end position="309"/>
    </location>
</feature>
<dbReference type="InterPro" id="IPR002225">
    <property type="entry name" value="3Beta_OHSteriod_DH/Estase"/>
</dbReference>
<evidence type="ECO:0000256" key="12">
    <source>
        <dbReference type="ARBA" id="ARBA00067985"/>
    </source>
</evidence>
<evidence type="ECO:0000313" key="23">
    <source>
        <dbReference type="Proteomes" id="UP000490939"/>
    </source>
</evidence>
<evidence type="ECO:0000256" key="4">
    <source>
        <dbReference type="ARBA" id="ARBA00022824"/>
    </source>
</evidence>
<evidence type="ECO:0000256" key="15">
    <source>
        <dbReference type="ARBA" id="ARBA00081452"/>
    </source>
</evidence>
<dbReference type="SUPFAM" id="SSF51735">
    <property type="entry name" value="NAD(P)-binding Rossmann-fold domains"/>
    <property type="match status" value="1"/>
</dbReference>
<evidence type="ECO:0000256" key="14">
    <source>
        <dbReference type="ARBA" id="ARBA00081397"/>
    </source>
</evidence>
<evidence type="ECO:0000256" key="2">
    <source>
        <dbReference type="ARBA" id="ARBA00009219"/>
    </source>
</evidence>
<dbReference type="Gene3D" id="3.40.50.720">
    <property type="entry name" value="NAD(P)-binding Rossmann-like Domain"/>
    <property type="match status" value="1"/>
</dbReference>
<dbReference type="InterPro" id="IPR036291">
    <property type="entry name" value="NAD(P)-bd_dom_sf"/>
</dbReference>
<evidence type="ECO:0000313" key="19">
    <source>
        <dbReference type="EMBL" id="KAE9962439.1"/>
    </source>
</evidence>
<evidence type="ECO:0000259" key="18">
    <source>
        <dbReference type="Pfam" id="PF01073"/>
    </source>
</evidence>
<evidence type="ECO:0000256" key="16">
    <source>
        <dbReference type="ARBA" id="ARBA00082106"/>
    </source>
</evidence>
<evidence type="ECO:0000256" key="6">
    <source>
        <dbReference type="ARBA" id="ARBA00023002"/>
    </source>
</evidence>
<keyword evidence="4" id="KW-0256">Endoplasmic reticulum</keyword>
<evidence type="ECO:0000313" key="21">
    <source>
        <dbReference type="EMBL" id="KAE9991099.1"/>
    </source>
</evidence>
<name>A0A8H3UZX2_VENIN</name>
<comment type="caution">
    <text evidence="20">The sequence shown here is derived from an EMBL/GenBank/DDBJ whole genome shotgun (WGS) entry which is preliminary data.</text>
</comment>
<reference evidence="20 22" key="1">
    <citation type="submission" date="2018-12" db="EMBL/GenBank/DDBJ databases">
        <title>Venturia inaequalis Genome Resource.</title>
        <authorList>
            <person name="Lichtner F.J."/>
        </authorList>
    </citation>
    <scope>NUCLEOTIDE SEQUENCE [LARGE SCALE GENOMIC DNA]</scope>
    <source>
        <strain evidence="20 22">120213</strain>
        <strain evidence="19">Bline_iso_100314</strain>
        <strain evidence="21 23">DMI_063113</strain>
    </source>
</reference>
<keyword evidence="17" id="KW-0812">Transmembrane</keyword>
<dbReference type="EMBL" id="WNWS01000134">
    <property type="protein sequence ID" value="KAE9978532.1"/>
    <property type="molecule type" value="Genomic_DNA"/>
</dbReference>
<dbReference type="Proteomes" id="UP000490939">
    <property type="component" value="Unassembled WGS sequence"/>
</dbReference>
<evidence type="ECO:0000256" key="17">
    <source>
        <dbReference type="SAM" id="Phobius"/>
    </source>
</evidence>
<evidence type="ECO:0000256" key="7">
    <source>
        <dbReference type="ARBA" id="ARBA00023027"/>
    </source>
</evidence>
<proteinExistence type="inferred from homology"/>
<keyword evidence="8" id="KW-0443">Lipid metabolism</keyword>
<dbReference type="AlphaFoldDB" id="A0A8H3UZX2"/>
<comment type="subcellular location">
    <subcellularLocation>
        <location evidence="1">Endoplasmic reticulum membrane</location>
        <topology evidence="1">Peripheral membrane protein</topology>
    </subcellularLocation>
</comment>
<evidence type="ECO:0000256" key="3">
    <source>
        <dbReference type="ARBA" id="ARBA00022516"/>
    </source>
</evidence>
<evidence type="ECO:0000256" key="13">
    <source>
        <dbReference type="ARBA" id="ARBA00081267"/>
    </source>
</evidence>
<dbReference type="Proteomes" id="UP000447873">
    <property type="component" value="Unassembled WGS sequence"/>
</dbReference>
<keyword evidence="3" id="KW-0444">Lipid biosynthesis</keyword>
<dbReference type="GO" id="GO:0005789">
    <property type="term" value="C:endoplasmic reticulum membrane"/>
    <property type="evidence" value="ECO:0007669"/>
    <property type="project" value="UniProtKB-SubCell"/>
</dbReference>